<feature type="domain" description="Beta-lactamase-related" evidence="1">
    <location>
        <begin position="8"/>
        <end position="370"/>
    </location>
</feature>
<reference evidence="2" key="1">
    <citation type="journal article" date="2014" name="Int. J. Syst. Evol. Microbiol.">
        <title>Complete genome sequence of Corynebacterium casei LMG S-19264T (=DSM 44701T), isolated from a smear-ripened cheese.</title>
        <authorList>
            <consortium name="US DOE Joint Genome Institute (JGI-PGF)"/>
            <person name="Walter F."/>
            <person name="Albersmeier A."/>
            <person name="Kalinowski J."/>
            <person name="Ruckert C."/>
        </authorList>
    </citation>
    <scope>NUCLEOTIDE SEQUENCE</scope>
    <source>
        <strain evidence="2">CGMCC 1.7081</strain>
    </source>
</reference>
<dbReference type="Pfam" id="PF00144">
    <property type="entry name" value="Beta-lactamase"/>
    <property type="match status" value="1"/>
</dbReference>
<proteinExistence type="predicted"/>
<dbReference type="PANTHER" id="PTHR43283">
    <property type="entry name" value="BETA-LACTAMASE-RELATED"/>
    <property type="match status" value="1"/>
</dbReference>
<evidence type="ECO:0000313" key="2">
    <source>
        <dbReference type="EMBL" id="GHH00332.1"/>
    </source>
</evidence>
<comment type="caution">
    <text evidence="2">The sequence shown here is derived from an EMBL/GenBank/DDBJ whole genome shotgun (WGS) entry which is preliminary data.</text>
</comment>
<dbReference type="Gene3D" id="3.40.710.10">
    <property type="entry name" value="DD-peptidase/beta-lactamase superfamily"/>
    <property type="match status" value="1"/>
</dbReference>
<reference evidence="2" key="2">
    <citation type="submission" date="2020-09" db="EMBL/GenBank/DDBJ databases">
        <authorList>
            <person name="Sun Q."/>
            <person name="Zhou Y."/>
        </authorList>
    </citation>
    <scope>NUCLEOTIDE SEQUENCE</scope>
    <source>
        <strain evidence="2">CGMCC 1.7081</strain>
    </source>
</reference>
<protein>
    <submittedName>
        <fullName evidence="2">1,4-butanediol diacrylate esterase</fullName>
    </submittedName>
</protein>
<accession>A0A8J3ME22</accession>
<evidence type="ECO:0000313" key="3">
    <source>
        <dbReference type="Proteomes" id="UP000611500"/>
    </source>
</evidence>
<dbReference type="SUPFAM" id="SSF56601">
    <property type="entry name" value="beta-lactamase/transpeptidase-like"/>
    <property type="match status" value="1"/>
</dbReference>
<dbReference type="InterPro" id="IPR012338">
    <property type="entry name" value="Beta-lactam/transpept-like"/>
</dbReference>
<dbReference type="AlphaFoldDB" id="A0A8J3ME22"/>
<dbReference type="EMBL" id="BNAP01000026">
    <property type="protein sequence ID" value="GHH00332.1"/>
    <property type="molecule type" value="Genomic_DNA"/>
</dbReference>
<gene>
    <name evidence="2" type="ORF">GCM10010961_36960</name>
</gene>
<organism evidence="2 3">
    <name type="scientific">Pseudodonghicola xiamenensis</name>
    <dbReference type="NCBI Taxonomy" id="337702"/>
    <lineage>
        <taxon>Bacteria</taxon>
        <taxon>Pseudomonadati</taxon>
        <taxon>Pseudomonadota</taxon>
        <taxon>Alphaproteobacteria</taxon>
        <taxon>Rhodobacterales</taxon>
        <taxon>Paracoccaceae</taxon>
        <taxon>Pseudodonghicola</taxon>
    </lineage>
</organism>
<name>A0A8J3ME22_9RHOB</name>
<evidence type="ECO:0000259" key="1">
    <source>
        <dbReference type="Pfam" id="PF00144"/>
    </source>
</evidence>
<dbReference type="PANTHER" id="PTHR43283:SF3">
    <property type="entry name" value="BETA-LACTAMASE FAMILY PROTEIN (AFU_ORTHOLOGUE AFUA_5G07500)"/>
    <property type="match status" value="1"/>
</dbReference>
<sequence>MEEAKRVLCHAVETAALPFAVAMVGGSKGINFSASIGEAADGQPAAEDTLFRIFSMTKAIGSLAALILIDRGTLTPETPVADLLPDWADLPVLDGWNGDEPILRPQRGVATLRHLVTHTSGIEYEFWNADVAKYLASQTRPPALSGQLEGLRYPLTSDPGTRWGYGLSIDWLGRMVEAADGRRIDRFCREEIFEPLGMTDTVFEPEGREHRLADVKMRTEDGTFRPTRLSPPAQPEAYGMGHALYSTAPDYMRFLRMVLNGGELDGTRILSPEAMALMMQDQMQGLAFQKMITAAPSVSADVDLFPGNRVTHSMAFLRNEADIPGRRSAGSLGWAGVCNTHYWIDPARDLCAVLMTQSLPFLDPAMAATYEAFERAVYAGH</sequence>
<dbReference type="InterPro" id="IPR050789">
    <property type="entry name" value="Diverse_Enzym_Activities"/>
</dbReference>
<dbReference type="Proteomes" id="UP000611500">
    <property type="component" value="Unassembled WGS sequence"/>
</dbReference>
<dbReference type="InterPro" id="IPR001466">
    <property type="entry name" value="Beta-lactam-related"/>
</dbReference>
<dbReference type="RefSeq" id="WP_035366930.1">
    <property type="nucleotide sequence ID" value="NZ_BNAP01000026.1"/>
</dbReference>
<keyword evidence="3" id="KW-1185">Reference proteome</keyword>